<name>A0ABN3BHH4_9ACTN</name>
<evidence type="ECO:0000313" key="1">
    <source>
        <dbReference type="EMBL" id="GAA2195863.1"/>
    </source>
</evidence>
<sequence length="333" mass="36261">MTTYTVESTHKTVRSGILDPKAPPAATIESGDEVDYPNTWTNWQNEMKFGMSFAERARLREQYPGCPFQLVGPVEVAGARPGDVIECRLVRLRLADWGCNVFPTGAGALPHDFDEPYTHYFRFDETRTRADYVHGISFTLAPFLGIVAVEPAGDDPVSALPAGAHGGNLSLRELTVGSSLFLPVARPGGRIWVGDVHALQGDGLVDQTAIKSTAEELRMRYDLHRGSALTRPLAETDTHWIGFGFADNLDDALIDCVRGMISWFSVAAGVGAAEAYALCSISASFRVTQYADQRGAPYVGLDGPPKGVHGMLPKEIFPAELRARVDRWLRPGS</sequence>
<organism evidence="1 2">
    <name type="scientific">Streptomyces bangladeshensis</name>
    <dbReference type="NCBI Taxonomy" id="295352"/>
    <lineage>
        <taxon>Bacteria</taxon>
        <taxon>Bacillati</taxon>
        <taxon>Actinomycetota</taxon>
        <taxon>Actinomycetes</taxon>
        <taxon>Kitasatosporales</taxon>
        <taxon>Streptomycetaceae</taxon>
        <taxon>Streptomyces</taxon>
    </lineage>
</organism>
<dbReference type="Gene3D" id="2.60.120.580">
    <property type="entry name" value="Acetamidase/Formamidase-like domains"/>
    <property type="match status" value="2"/>
</dbReference>
<gene>
    <name evidence="1" type="ORF">GCM10009787_27720</name>
</gene>
<dbReference type="Gene3D" id="3.10.28.20">
    <property type="entry name" value="Acetamidase/Formamidase-like domains"/>
    <property type="match status" value="1"/>
</dbReference>
<dbReference type="RefSeq" id="WP_079081394.1">
    <property type="nucleotide sequence ID" value="NZ_BAAAOQ010000008.1"/>
</dbReference>
<dbReference type="PANTHER" id="PTHR31891:SF1">
    <property type="entry name" value="FORMAMIDASE C869.04-RELATED"/>
    <property type="match status" value="1"/>
</dbReference>
<dbReference type="SUPFAM" id="SSF141130">
    <property type="entry name" value="Acetamidase/Formamidase-like"/>
    <property type="match status" value="1"/>
</dbReference>
<dbReference type="PANTHER" id="PTHR31891">
    <property type="entry name" value="FORMAMIDASE C869.04-RELATED"/>
    <property type="match status" value="1"/>
</dbReference>
<accession>A0ABN3BHH4</accession>
<dbReference type="EMBL" id="BAAAOQ010000008">
    <property type="protein sequence ID" value="GAA2195863.1"/>
    <property type="molecule type" value="Genomic_DNA"/>
</dbReference>
<dbReference type="InterPro" id="IPR004304">
    <property type="entry name" value="FmdA_AmdA"/>
</dbReference>
<proteinExistence type="predicted"/>
<keyword evidence="2" id="KW-1185">Reference proteome</keyword>
<reference evidence="1 2" key="1">
    <citation type="journal article" date="2019" name="Int. J. Syst. Evol. Microbiol.">
        <title>The Global Catalogue of Microorganisms (GCM) 10K type strain sequencing project: providing services to taxonomists for standard genome sequencing and annotation.</title>
        <authorList>
            <consortium name="The Broad Institute Genomics Platform"/>
            <consortium name="The Broad Institute Genome Sequencing Center for Infectious Disease"/>
            <person name="Wu L."/>
            <person name="Ma J."/>
        </authorList>
    </citation>
    <scope>NUCLEOTIDE SEQUENCE [LARGE SCALE GENOMIC DNA]</scope>
    <source>
        <strain evidence="1 2">JCM 14924</strain>
    </source>
</reference>
<comment type="caution">
    <text evidence="1">The sequence shown here is derived from an EMBL/GenBank/DDBJ whole genome shotgun (WGS) entry which is preliminary data.</text>
</comment>
<dbReference type="Proteomes" id="UP001501391">
    <property type="component" value="Unassembled WGS sequence"/>
</dbReference>
<evidence type="ECO:0000313" key="2">
    <source>
        <dbReference type="Proteomes" id="UP001501391"/>
    </source>
</evidence>
<protein>
    <submittedName>
        <fullName evidence="1">Acetamidase/formamidase family protein</fullName>
    </submittedName>
</protein>
<dbReference type="Pfam" id="PF03069">
    <property type="entry name" value="FmdA_AmdA"/>
    <property type="match status" value="2"/>
</dbReference>